<evidence type="ECO:0000256" key="6">
    <source>
        <dbReference type="ARBA" id="ARBA00022989"/>
    </source>
</evidence>
<dbReference type="InterPro" id="IPR000537">
    <property type="entry name" value="UbiA_prenyltransferase"/>
</dbReference>
<evidence type="ECO:0000256" key="4">
    <source>
        <dbReference type="ARBA" id="ARBA00022679"/>
    </source>
</evidence>
<evidence type="ECO:0000256" key="8">
    <source>
        <dbReference type="HAMAP-Rule" id="MF_01937"/>
    </source>
</evidence>
<dbReference type="InterPro" id="IPR004657">
    <property type="entry name" value="MenA"/>
</dbReference>
<dbReference type="PANTHER" id="PTHR13929">
    <property type="entry name" value="1,4-DIHYDROXY-2-NAPHTHOATE OCTAPRENYLTRANSFERASE"/>
    <property type="match status" value="1"/>
</dbReference>
<keyword evidence="2 8" id="KW-0474">Menaquinone biosynthesis</keyword>
<evidence type="ECO:0000256" key="3">
    <source>
        <dbReference type="ARBA" id="ARBA00022475"/>
    </source>
</evidence>
<accession>A0A9X1VKC6</accession>
<keyword evidence="5 8" id="KW-0812">Transmembrane</keyword>
<dbReference type="Pfam" id="PF01040">
    <property type="entry name" value="UbiA"/>
    <property type="match status" value="1"/>
</dbReference>
<feature type="transmembrane region" description="Helical" evidence="8">
    <location>
        <begin position="108"/>
        <end position="128"/>
    </location>
</feature>
<evidence type="ECO:0000256" key="1">
    <source>
        <dbReference type="ARBA" id="ARBA00004141"/>
    </source>
</evidence>
<comment type="function">
    <text evidence="8">Conversion of 1,4-dihydroxy-2-naphthoate (DHNA) to demethylmenaquinone (DMK).</text>
</comment>
<evidence type="ECO:0000256" key="7">
    <source>
        <dbReference type="ARBA" id="ARBA00023136"/>
    </source>
</evidence>
<keyword evidence="6 8" id="KW-1133">Transmembrane helix</keyword>
<dbReference type="GO" id="GO:0009234">
    <property type="term" value="P:menaquinone biosynthetic process"/>
    <property type="evidence" value="ECO:0007669"/>
    <property type="project" value="UniProtKB-UniRule"/>
</dbReference>
<protein>
    <recommendedName>
        <fullName evidence="8 9">1,4-dihydroxy-2-naphthoate octaprenyltransferase</fullName>
        <shortName evidence="8">DHNA-octaprenyltransferase</shortName>
        <ecNumber evidence="8 9">2.5.1.74</ecNumber>
    </recommendedName>
</protein>
<dbReference type="GO" id="GO:0005886">
    <property type="term" value="C:plasma membrane"/>
    <property type="evidence" value="ECO:0007669"/>
    <property type="project" value="UniProtKB-SubCell"/>
</dbReference>
<feature type="transmembrane region" description="Helical" evidence="8">
    <location>
        <begin position="54"/>
        <end position="74"/>
    </location>
</feature>
<comment type="caution">
    <text evidence="10">The sequence shown here is derived from an EMBL/GenBank/DDBJ whole genome shotgun (WGS) entry which is preliminary data.</text>
</comment>
<comment type="catalytic activity">
    <reaction evidence="8">
        <text>an all-trans-polyprenyl diphosphate + 1,4-dihydroxy-2-naphthoate + H(+) = a 2-demethylmenaquinol + CO2 + diphosphate</text>
        <dbReference type="Rhea" id="RHEA:26478"/>
        <dbReference type="Rhea" id="RHEA-COMP:9563"/>
        <dbReference type="Rhea" id="RHEA-COMP:9564"/>
        <dbReference type="ChEBI" id="CHEBI:11173"/>
        <dbReference type="ChEBI" id="CHEBI:15378"/>
        <dbReference type="ChEBI" id="CHEBI:16526"/>
        <dbReference type="ChEBI" id="CHEBI:33019"/>
        <dbReference type="ChEBI" id="CHEBI:55437"/>
        <dbReference type="ChEBI" id="CHEBI:58914"/>
        <dbReference type="EC" id="2.5.1.74"/>
    </reaction>
</comment>
<proteinExistence type="inferred from homology"/>
<dbReference type="InterPro" id="IPR044878">
    <property type="entry name" value="UbiA_sf"/>
</dbReference>
<feature type="transmembrane region" description="Helical" evidence="8">
    <location>
        <begin position="12"/>
        <end position="31"/>
    </location>
</feature>
<keyword evidence="3 8" id="KW-1003">Cell membrane</keyword>
<evidence type="ECO:0000313" key="10">
    <source>
        <dbReference type="EMBL" id="MCI2227732.1"/>
    </source>
</evidence>
<sequence>MDVKSYIKAARLRTLPLSVSGIIVGSFLARFNNDTHPAGYNLLEAFCIHYEKNYSIFILAIFTTIGFQVLSNFANDYGDGIKGSDKNRTGEARMVSSGAITPKQMKRAMLITTIITLIIALLLIYVSFGKDNFIYSILFFGLGIASVGAAIKYTVGKSAYGYSGFGDVFVFLFFGLLSVMGSYFLYTKHVNLYVLLPAISVGLLSTAVLNLNNLRDREEDQKNNKNTLVVKLGSEKAKKYHYFLIFGALLCALVYVFLNFYTLFQLLFLVAFIPLVKNCFTVEKNIVPAELDSELKKVALSTFLFAILFGIGQIL</sequence>
<dbReference type="CDD" id="cd13962">
    <property type="entry name" value="PT_UbiA_UBIAD1"/>
    <property type="match status" value="1"/>
</dbReference>
<name>A0A9X1VKC6_9FLAO</name>
<dbReference type="Gene3D" id="1.10.357.140">
    <property type="entry name" value="UbiA prenyltransferase"/>
    <property type="match status" value="1"/>
</dbReference>
<dbReference type="HAMAP" id="MF_01937">
    <property type="entry name" value="MenA_1"/>
    <property type="match status" value="1"/>
</dbReference>
<feature type="transmembrane region" description="Helical" evidence="8">
    <location>
        <begin position="192"/>
        <end position="212"/>
    </location>
</feature>
<dbReference type="InterPro" id="IPR026046">
    <property type="entry name" value="UBIAD1"/>
</dbReference>
<dbReference type="EC" id="2.5.1.74" evidence="8 9"/>
<keyword evidence="11" id="KW-1185">Reference proteome</keyword>
<evidence type="ECO:0000313" key="11">
    <source>
        <dbReference type="Proteomes" id="UP001139369"/>
    </source>
</evidence>
<dbReference type="GO" id="GO:0046428">
    <property type="term" value="F:1,4-dihydroxy-2-naphthoate polyprenyltransferase activity"/>
    <property type="evidence" value="ECO:0007669"/>
    <property type="project" value="UniProtKB-UniRule"/>
</dbReference>
<dbReference type="PANTHER" id="PTHR13929:SF0">
    <property type="entry name" value="UBIA PRENYLTRANSFERASE DOMAIN-CONTAINING PROTEIN 1"/>
    <property type="match status" value="1"/>
</dbReference>
<evidence type="ECO:0000256" key="9">
    <source>
        <dbReference type="NCBIfam" id="TIGR00751"/>
    </source>
</evidence>
<organism evidence="10 11">
    <name type="scientific">Polaribacter marinus</name>
    <dbReference type="NCBI Taxonomy" id="2916838"/>
    <lineage>
        <taxon>Bacteria</taxon>
        <taxon>Pseudomonadati</taxon>
        <taxon>Bacteroidota</taxon>
        <taxon>Flavobacteriia</taxon>
        <taxon>Flavobacteriales</taxon>
        <taxon>Flavobacteriaceae</taxon>
    </lineage>
</organism>
<comment type="pathway">
    <text evidence="8">Quinol/quinone metabolism; menaquinone biosynthesis; menaquinol from 1,4-dihydroxy-2-naphthoate: step 1/2.</text>
</comment>
<dbReference type="NCBIfam" id="TIGR00751">
    <property type="entry name" value="menA"/>
    <property type="match status" value="1"/>
</dbReference>
<keyword evidence="7 8" id="KW-0472">Membrane</keyword>
<evidence type="ECO:0000256" key="5">
    <source>
        <dbReference type="ARBA" id="ARBA00022692"/>
    </source>
</evidence>
<feature type="transmembrane region" description="Helical" evidence="8">
    <location>
        <begin position="165"/>
        <end position="186"/>
    </location>
</feature>
<dbReference type="RefSeq" id="WP_242176854.1">
    <property type="nucleotide sequence ID" value="NZ_JAKQYM010000001.1"/>
</dbReference>
<evidence type="ECO:0000256" key="2">
    <source>
        <dbReference type="ARBA" id="ARBA00022428"/>
    </source>
</evidence>
<feature type="transmembrane region" description="Helical" evidence="8">
    <location>
        <begin position="240"/>
        <end position="258"/>
    </location>
</feature>
<dbReference type="Proteomes" id="UP001139369">
    <property type="component" value="Unassembled WGS sequence"/>
</dbReference>
<dbReference type="GO" id="GO:0042371">
    <property type="term" value="P:vitamin K biosynthetic process"/>
    <property type="evidence" value="ECO:0007669"/>
    <property type="project" value="TreeGrafter"/>
</dbReference>
<dbReference type="AlphaFoldDB" id="A0A9X1VKC6"/>
<dbReference type="PIRSF" id="PIRSF005355">
    <property type="entry name" value="UBIAD1"/>
    <property type="match status" value="1"/>
</dbReference>
<gene>
    <name evidence="8 10" type="primary">menA</name>
    <name evidence="10" type="ORF">MC378_01045</name>
</gene>
<reference evidence="10" key="1">
    <citation type="submission" date="2022-02" db="EMBL/GenBank/DDBJ databases">
        <title>Polaribacter sp. MSW13, isolated from seawater.</title>
        <authorList>
            <person name="Kristyanto S."/>
            <person name="Jung J."/>
            <person name="Jeon C.O."/>
        </authorList>
    </citation>
    <scope>NUCLEOTIDE SEQUENCE</scope>
    <source>
        <strain evidence="10">MSW13</strain>
    </source>
</reference>
<comment type="subcellular location">
    <subcellularLocation>
        <location evidence="8">Cell membrane</location>
        <topology evidence="8">Multi-pass membrane protein</topology>
    </subcellularLocation>
    <subcellularLocation>
        <location evidence="1">Membrane</location>
        <topology evidence="1">Multi-pass membrane protein</topology>
    </subcellularLocation>
</comment>
<feature type="transmembrane region" description="Helical" evidence="8">
    <location>
        <begin position="134"/>
        <end position="153"/>
    </location>
</feature>
<dbReference type="EMBL" id="JAKQYM010000001">
    <property type="protein sequence ID" value="MCI2227732.1"/>
    <property type="molecule type" value="Genomic_DNA"/>
</dbReference>
<keyword evidence="4 8" id="KW-0808">Transferase</keyword>
<comment type="similarity">
    <text evidence="8">Belongs to the MenA family. Type 1 subfamily.</text>
</comment>